<organism evidence="3 4">
    <name type="scientific">Ancylostoma duodenale</name>
    <dbReference type="NCBI Taxonomy" id="51022"/>
    <lineage>
        <taxon>Eukaryota</taxon>
        <taxon>Metazoa</taxon>
        <taxon>Ecdysozoa</taxon>
        <taxon>Nematoda</taxon>
        <taxon>Chromadorea</taxon>
        <taxon>Rhabditida</taxon>
        <taxon>Rhabditina</taxon>
        <taxon>Rhabditomorpha</taxon>
        <taxon>Strongyloidea</taxon>
        <taxon>Ancylostomatidae</taxon>
        <taxon>Ancylostomatinae</taxon>
        <taxon>Ancylostoma</taxon>
    </lineage>
</organism>
<gene>
    <name evidence="3" type="ORF">ANCDUO_16250</name>
</gene>
<evidence type="ECO:0000256" key="1">
    <source>
        <dbReference type="SAM" id="MobiDB-lite"/>
    </source>
</evidence>
<dbReference type="AlphaFoldDB" id="A0A0C2CUW0"/>
<keyword evidence="2" id="KW-0732">Signal</keyword>
<feature type="compositionally biased region" description="Pro residues" evidence="1">
    <location>
        <begin position="51"/>
        <end position="92"/>
    </location>
</feature>
<protein>
    <submittedName>
        <fullName evidence="3">Uncharacterized protein</fullName>
    </submittedName>
</protein>
<evidence type="ECO:0000313" key="3">
    <source>
        <dbReference type="EMBL" id="KIH53617.1"/>
    </source>
</evidence>
<feature type="signal peptide" evidence="2">
    <location>
        <begin position="1"/>
        <end position="23"/>
    </location>
</feature>
<dbReference type="EMBL" id="KN740792">
    <property type="protein sequence ID" value="KIH53617.1"/>
    <property type="molecule type" value="Genomic_DNA"/>
</dbReference>
<keyword evidence="4" id="KW-1185">Reference proteome</keyword>
<feature type="compositionally biased region" description="Basic residues" evidence="1">
    <location>
        <begin position="93"/>
        <end position="104"/>
    </location>
</feature>
<evidence type="ECO:0000313" key="4">
    <source>
        <dbReference type="Proteomes" id="UP000054047"/>
    </source>
</evidence>
<name>A0A0C2CUW0_9BILA</name>
<dbReference type="OrthoDB" id="5901313at2759"/>
<feature type="compositionally biased region" description="Low complexity" evidence="1">
    <location>
        <begin position="125"/>
        <end position="134"/>
    </location>
</feature>
<reference evidence="3 4" key="1">
    <citation type="submission" date="2013-12" db="EMBL/GenBank/DDBJ databases">
        <title>Draft genome of the parsitic nematode Ancylostoma duodenale.</title>
        <authorList>
            <person name="Mitreva M."/>
        </authorList>
    </citation>
    <scope>NUCLEOTIDE SEQUENCE [LARGE SCALE GENOMIC DNA]</scope>
    <source>
        <strain evidence="3 4">Zhejiang</strain>
    </source>
</reference>
<feature type="region of interest" description="Disordered" evidence="1">
    <location>
        <begin position="26"/>
        <end position="151"/>
    </location>
</feature>
<proteinExistence type="predicted"/>
<sequence length="151" mass="16645">MRLWISVTLLTTIVAMLSYVTQADSIPRRKYKAESRKGRPGLLGGFITPAPNQPLPGNNQPPPGNNQPPPVNNQPPPAPNQPRPAPNQPPRARPSRPPRTIHGRPRTDSPDPWRQSTPRPGPSGFGRRPGPRSRNQLKDDANSVKSINFTR</sequence>
<evidence type="ECO:0000256" key="2">
    <source>
        <dbReference type="SAM" id="SignalP"/>
    </source>
</evidence>
<accession>A0A0C2CUW0</accession>
<feature type="chain" id="PRO_5002159316" evidence="2">
    <location>
        <begin position="24"/>
        <end position="151"/>
    </location>
</feature>
<dbReference type="Proteomes" id="UP000054047">
    <property type="component" value="Unassembled WGS sequence"/>
</dbReference>